<evidence type="ECO:0000313" key="3">
    <source>
        <dbReference type="Proteomes" id="UP000075903"/>
    </source>
</evidence>
<dbReference type="VEuPathDB" id="VectorBase:AMEM008316"/>
<evidence type="ECO:0000313" key="2">
    <source>
        <dbReference type="EnsemblMetazoa" id="AMEM008316-PA"/>
    </source>
</evidence>
<sequence>MHIIGITCTAEDGTQQTILVQPSTSLLNVTALGILPWFFSQDVPLFGVIAENSVAVRVKTATDPFRHLRYTKSASFDGKGFTLRRSVKHGGIIRIDGALKITIEEFCLLCPGLFYGTAKYPNLNLLLSQRRFRQQIVSPATLWAILSDCLLCRQYSNRQRTQDDFKLEMRRKYLATQLKDFRPMIAELEERLKETAKYDQLKKMLQQMIATVQSRQVQRYKDQGNQLKRLLQSVSNEKEQLLAQRMVHDTDTAIAMVREIVAAKVDVTCNELENMLDQLQAELVQLSMQLEVQQTCEAKLEELIEHVKEIEHILNQLDATDSMEFEMQIARCAVANNQSLVLFKYQQEHNTTIGQERSQYSEPRLMVVETDELMGKIVRTQEQLRRMPPGLKGSEVMKMKNKLKHLQLLDKIRLNAREMCLNNLILPIIDKLHVQKLRQVCQLVACISDELPELGGIATVTFGCASIDREQDEALTWEWYQLVL</sequence>
<reference evidence="2" key="1">
    <citation type="submission" date="2020-05" db="UniProtKB">
        <authorList>
            <consortium name="EnsemblMetazoa"/>
        </authorList>
    </citation>
    <scope>IDENTIFICATION</scope>
    <source>
        <strain evidence="2">MAF</strain>
    </source>
</reference>
<name>A0A182V3P3_ANOME</name>
<feature type="coiled-coil region" evidence="1">
    <location>
        <begin position="217"/>
        <end position="320"/>
    </location>
</feature>
<dbReference type="EnsemblMetazoa" id="AMEM008316-RA">
    <property type="protein sequence ID" value="AMEM008316-PA"/>
    <property type="gene ID" value="AMEM008316"/>
</dbReference>
<dbReference type="AlphaFoldDB" id="A0A182V3P3"/>
<keyword evidence="3" id="KW-1185">Reference proteome</keyword>
<dbReference type="VEuPathDB" id="VectorBase:AMEM21_009992"/>
<accession>A0A182V3P3</accession>
<protein>
    <submittedName>
        <fullName evidence="2">Uncharacterized protein</fullName>
    </submittedName>
</protein>
<evidence type="ECO:0000256" key="1">
    <source>
        <dbReference type="SAM" id="Coils"/>
    </source>
</evidence>
<organism evidence="2 3">
    <name type="scientific">Anopheles merus</name>
    <name type="common">Mosquito</name>
    <dbReference type="NCBI Taxonomy" id="30066"/>
    <lineage>
        <taxon>Eukaryota</taxon>
        <taxon>Metazoa</taxon>
        <taxon>Ecdysozoa</taxon>
        <taxon>Arthropoda</taxon>
        <taxon>Hexapoda</taxon>
        <taxon>Insecta</taxon>
        <taxon>Pterygota</taxon>
        <taxon>Neoptera</taxon>
        <taxon>Endopterygota</taxon>
        <taxon>Diptera</taxon>
        <taxon>Nematocera</taxon>
        <taxon>Culicoidea</taxon>
        <taxon>Culicidae</taxon>
        <taxon>Anophelinae</taxon>
        <taxon>Anopheles</taxon>
    </lineage>
</organism>
<dbReference type="Proteomes" id="UP000075903">
    <property type="component" value="Unassembled WGS sequence"/>
</dbReference>
<proteinExistence type="predicted"/>
<keyword evidence="1" id="KW-0175">Coiled coil</keyword>